<dbReference type="EMBL" id="JACXAE010000046">
    <property type="protein sequence ID" value="MBD2772884.1"/>
    <property type="molecule type" value="Genomic_DNA"/>
</dbReference>
<sequence length="60" mass="6935">MNLVPTTEQLKTFFRICVQASNLLRNIELTRYETRSQRIVVLVGSEIQVEILSNGEEIIQ</sequence>
<dbReference type="RefSeq" id="WP_190828070.1">
    <property type="nucleotide sequence ID" value="NZ_CAWPPI010000046.1"/>
</dbReference>
<proteinExistence type="predicted"/>
<gene>
    <name evidence="2" type="ORF">ICL16_12570</name>
</gene>
<name>A0A8J6XD26_9CYAN</name>
<evidence type="ECO:0000313" key="3">
    <source>
        <dbReference type="Proteomes" id="UP000629098"/>
    </source>
</evidence>
<reference evidence="2" key="1">
    <citation type="submission" date="2020-09" db="EMBL/GenBank/DDBJ databases">
        <title>Iningainema tapete sp. nov. (Scytonemataceae, Cyanobacteria) from greenhouses in central Florida (USA) produces two types of nodularin with biosynthetic potential for microcystin-LR and anabaenopeptins.</title>
        <authorList>
            <person name="Berthold D.E."/>
            <person name="Lefler F.W."/>
            <person name="Huang I.-S."/>
            <person name="Abdulla H."/>
            <person name="Zimba P.V."/>
            <person name="Laughinghouse H.D. IV."/>
        </authorList>
    </citation>
    <scope>NUCLEOTIDE SEQUENCE</scope>
    <source>
        <strain evidence="2">BLCCT55</strain>
    </source>
</reference>
<dbReference type="Proteomes" id="UP000629098">
    <property type="component" value="Unassembled WGS sequence"/>
</dbReference>
<dbReference type="AlphaFoldDB" id="A0A8J6XD26"/>
<dbReference type="Pfam" id="PF21828">
    <property type="entry name" value="DUF6888"/>
    <property type="match status" value="1"/>
</dbReference>
<comment type="caution">
    <text evidence="2">The sequence shown here is derived from an EMBL/GenBank/DDBJ whole genome shotgun (WGS) entry which is preliminary data.</text>
</comment>
<feature type="domain" description="DUF6888" evidence="1">
    <location>
        <begin position="5"/>
        <end position="56"/>
    </location>
</feature>
<dbReference type="InterPro" id="IPR054181">
    <property type="entry name" value="DUF6888"/>
</dbReference>
<protein>
    <recommendedName>
        <fullName evidence="1">DUF6888 domain-containing protein</fullName>
    </recommendedName>
</protein>
<evidence type="ECO:0000313" key="2">
    <source>
        <dbReference type="EMBL" id="MBD2772884.1"/>
    </source>
</evidence>
<evidence type="ECO:0000259" key="1">
    <source>
        <dbReference type="Pfam" id="PF21828"/>
    </source>
</evidence>
<accession>A0A8J6XD26</accession>
<organism evidence="2 3">
    <name type="scientific">Iningainema tapete BLCC-T55</name>
    <dbReference type="NCBI Taxonomy" id="2748662"/>
    <lineage>
        <taxon>Bacteria</taxon>
        <taxon>Bacillati</taxon>
        <taxon>Cyanobacteriota</taxon>
        <taxon>Cyanophyceae</taxon>
        <taxon>Nostocales</taxon>
        <taxon>Scytonemataceae</taxon>
        <taxon>Iningainema tapete</taxon>
    </lineage>
</organism>
<keyword evidence="3" id="KW-1185">Reference proteome</keyword>